<gene>
    <name evidence="3" type="ORF">AMSG_03998</name>
</gene>
<dbReference type="SUPFAM" id="SSF47027">
    <property type="entry name" value="Acyl-CoA binding protein"/>
    <property type="match status" value="1"/>
</dbReference>
<proteinExistence type="predicted"/>
<accession>A0A0L0D6Q9</accession>
<feature type="region of interest" description="Disordered" evidence="1">
    <location>
        <begin position="177"/>
        <end position="241"/>
    </location>
</feature>
<evidence type="ECO:0000259" key="2">
    <source>
        <dbReference type="PROSITE" id="PS51228"/>
    </source>
</evidence>
<dbReference type="InterPro" id="IPR000582">
    <property type="entry name" value="Acyl-CoA-binding_protein"/>
</dbReference>
<dbReference type="InterPro" id="IPR014352">
    <property type="entry name" value="FERM/acyl-CoA-bd_prot_sf"/>
</dbReference>
<keyword evidence="4" id="KW-1185">Reference proteome</keyword>
<sequence length="241" mass="26366">MEASSEGTRLEEDELEEVFHDAIARCAAFAIPPTEIEKLELYGLLQQAFFGDALLADKPHSLSTEFGPKAKFQAHYANRGKTPEVAMTEYVLYVERLAKHCEKKAGNDIASRRASLSHRSSPRRKTSLSRLNSQHSSGRRSSKGSLRSSLRRMHVLHGSMNMDNDSLAQIIKPISSSTSLGKSTSKNLSSTTLGSLNGHVAASSGRQSYRTLQKEETGGEDGLGEPVLRPSPLSDPQIWKG</sequence>
<evidence type="ECO:0000256" key="1">
    <source>
        <dbReference type="SAM" id="MobiDB-lite"/>
    </source>
</evidence>
<dbReference type="PROSITE" id="PS51228">
    <property type="entry name" value="ACB_2"/>
    <property type="match status" value="1"/>
</dbReference>
<dbReference type="PRINTS" id="PR00689">
    <property type="entry name" value="ACOABINDINGP"/>
</dbReference>
<protein>
    <recommendedName>
        <fullName evidence="2">ACB domain-containing protein</fullName>
    </recommendedName>
</protein>
<dbReference type="GeneID" id="25563564"/>
<feature type="region of interest" description="Disordered" evidence="1">
    <location>
        <begin position="108"/>
        <end position="148"/>
    </location>
</feature>
<organism evidence="3 4">
    <name type="scientific">Thecamonas trahens ATCC 50062</name>
    <dbReference type="NCBI Taxonomy" id="461836"/>
    <lineage>
        <taxon>Eukaryota</taxon>
        <taxon>Apusozoa</taxon>
        <taxon>Apusomonadida</taxon>
        <taxon>Apusomonadidae</taxon>
        <taxon>Thecamonas</taxon>
    </lineage>
</organism>
<dbReference type="RefSeq" id="XP_013759249.1">
    <property type="nucleotide sequence ID" value="XM_013903795.1"/>
</dbReference>
<dbReference type="Proteomes" id="UP000054408">
    <property type="component" value="Unassembled WGS sequence"/>
</dbReference>
<name>A0A0L0D6Q9_THETB</name>
<dbReference type="OrthoDB" id="346910at2759"/>
<reference evidence="3 4" key="1">
    <citation type="submission" date="2010-05" db="EMBL/GenBank/DDBJ databases">
        <title>The Genome Sequence of Thecamonas trahens ATCC 50062.</title>
        <authorList>
            <consortium name="The Broad Institute Genome Sequencing Platform"/>
            <person name="Russ C."/>
            <person name="Cuomo C."/>
            <person name="Shea T."/>
            <person name="Young S.K."/>
            <person name="Zeng Q."/>
            <person name="Koehrsen M."/>
            <person name="Haas B."/>
            <person name="Borodovsky M."/>
            <person name="Guigo R."/>
            <person name="Alvarado L."/>
            <person name="Berlin A."/>
            <person name="Bochicchio J."/>
            <person name="Borenstein D."/>
            <person name="Chapman S."/>
            <person name="Chen Z."/>
            <person name="Freedman E."/>
            <person name="Gellesch M."/>
            <person name="Goldberg J."/>
            <person name="Griggs A."/>
            <person name="Gujja S."/>
            <person name="Heilman E."/>
            <person name="Heiman D."/>
            <person name="Hepburn T."/>
            <person name="Howarth C."/>
            <person name="Jen D."/>
            <person name="Larson L."/>
            <person name="Mehta T."/>
            <person name="Park D."/>
            <person name="Pearson M."/>
            <person name="Roberts A."/>
            <person name="Saif S."/>
            <person name="Shenoy N."/>
            <person name="Sisk P."/>
            <person name="Stolte C."/>
            <person name="Sykes S."/>
            <person name="Thomson T."/>
            <person name="Walk T."/>
            <person name="White J."/>
            <person name="Yandava C."/>
            <person name="Burger G."/>
            <person name="Gray M.W."/>
            <person name="Holland P.W.H."/>
            <person name="King N."/>
            <person name="Lang F.B.F."/>
            <person name="Roger A.J."/>
            <person name="Ruiz-Trillo I."/>
            <person name="Lander E."/>
            <person name="Nusbaum C."/>
        </authorList>
    </citation>
    <scope>NUCLEOTIDE SEQUENCE [LARGE SCALE GENOMIC DNA]</scope>
    <source>
        <strain evidence="3 4">ATCC 50062</strain>
    </source>
</reference>
<dbReference type="AlphaFoldDB" id="A0A0L0D6Q9"/>
<evidence type="ECO:0000313" key="4">
    <source>
        <dbReference type="Proteomes" id="UP000054408"/>
    </source>
</evidence>
<dbReference type="InterPro" id="IPR035984">
    <property type="entry name" value="Acyl-CoA-binding_sf"/>
</dbReference>
<dbReference type="EMBL" id="GL349448">
    <property type="protein sequence ID" value="KNC47771.1"/>
    <property type="molecule type" value="Genomic_DNA"/>
</dbReference>
<dbReference type="Pfam" id="PF00887">
    <property type="entry name" value="ACBP"/>
    <property type="match status" value="1"/>
</dbReference>
<dbReference type="Gene3D" id="1.20.80.10">
    <property type="match status" value="1"/>
</dbReference>
<evidence type="ECO:0000313" key="3">
    <source>
        <dbReference type="EMBL" id="KNC47771.1"/>
    </source>
</evidence>
<feature type="domain" description="ACB" evidence="2">
    <location>
        <begin position="15"/>
        <end position="103"/>
    </location>
</feature>
<feature type="compositionally biased region" description="Low complexity" evidence="1">
    <location>
        <begin position="177"/>
        <end position="197"/>
    </location>
</feature>
<dbReference type="GO" id="GO:0000062">
    <property type="term" value="F:fatty-acyl-CoA binding"/>
    <property type="evidence" value="ECO:0007669"/>
    <property type="project" value="InterPro"/>
</dbReference>